<evidence type="ECO:0000313" key="4">
    <source>
        <dbReference type="EMBL" id="RHC56517.1"/>
    </source>
</evidence>
<comment type="caution">
    <text evidence="4">The sequence shown here is derived from an EMBL/GenBank/DDBJ whole genome shotgun (WGS) entry which is preliminary data.</text>
</comment>
<dbReference type="AlphaFoldDB" id="A0A414AXA0"/>
<dbReference type="Pfam" id="PF00535">
    <property type="entry name" value="Glycos_transf_2"/>
    <property type="match status" value="1"/>
</dbReference>
<evidence type="ECO:0000259" key="3">
    <source>
        <dbReference type="Pfam" id="PF00535"/>
    </source>
</evidence>
<dbReference type="InterPro" id="IPR029044">
    <property type="entry name" value="Nucleotide-diphossugar_trans"/>
</dbReference>
<accession>A0A414AXA0</accession>
<dbReference type="PANTHER" id="PTHR22916">
    <property type="entry name" value="GLYCOSYLTRANSFERASE"/>
    <property type="match status" value="1"/>
</dbReference>
<dbReference type="Proteomes" id="UP000283975">
    <property type="component" value="Unassembled WGS sequence"/>
</dbReference>
<feature type="domain" description="Glycosyltransferase 2-like" evidence="3">
    <location>
        <begin position="5"/>
        <end position="131"/>
    </location>
</feature>
<evidence type="ECO:0000256" key="2">
    <source>
        <dbReference type="ARBA" id="ARBA00022679"/>
    </source>
</evidence>
<organism evidence="4 5">
    <name type="scientific">Enterocloster bolteae</name>
    <dbReference type="NCBI Taxonomy" id="208479"/>
    <lineage>
        <taxon>Bacteria</taxon>
        <taxon>Bacillati</taxon>
        <taxon>Bacillota</taxon>
        <taxon>Clostridia</taxon>
        <taxon>Lachnospirales</taxon>
        <taxon>Lachnospiraceae</taxon>
        <taxon>Enterocloster</taxon>
    </lineage>
</organism>
<dbReference type="EMBL" id="QSHZ01000008">
    <property type="protein sequence ID" value="RHC56517.1"/>
    <property type="molecule type" value="Genomic_DNA"/>
</dbReference>
<dbReference type="Gene3D" id="3.90.550.10">
    <property type="entry name" value="Spore Coat Polysaccharide Biosynthesis Protein SpsA, Chain A"/>
    <property type="match status" value="1"/>
</dbReference>
<evidence type="ECO:0000313" key="5">
    <source>
        <dbReference type="Proteomes" id="UP000283975"/>
    </source>
</evidence>
<dbReference type="PANTHER" id="PTHR22916:SF51">
    <property type="entry name" value="GLYCOSYLTRANSFERASE EPSH-RELATED"/>
    <property type="match status" value="1"/>
</dbReference>
<dbReference type="CDD" id="cd00761">
    <property type="entry name" value="Glyco_tranf_GTA_type"/>
    <property type="match status" value="1"/>
</dbReference>
<keyword evidence="1" id="KW-0328">Glycosyltransferase</keyword>
<proteinExistence type="predicted"/>
<evidence type="ECO:0000256" key="1">
    <source>
        <dbReference type="ARBA" id="ARBA00022676"/>
    </source>
</evidence>
<sequence length="346" mass="39345">MSKVSVVVPIYKVERYLGNCIESLIGQTLKDIEIILVDDGSPDNCPSICDEYAAKDGRIKVIHKPNGGVSAARNDGLKAATGEYIIFCDSDDWMELDAFEVLYEAATTNDSDIAIGDVYMTYGDGGNKYVKFYKDGFTTLDRSYITELIKADIYRTYCPMPPAEGAAFGYGGPWNKLVKRELLIKNVIEFDLRVKGIFDDILYTAHILADAEKVTYVQKPVYYYRIINTSITRTFKPNVVEINTAIFNSWEEFFASQPNGNEYREAFCACVLRRLEESIRLYFINDKNEKSKAELKKELSDLIKQEPYKSAVRRADFSKVSKKQKMIAILGRFGCIGLVYKIRAFR</sequence>
<reference evidence="4 5" key="1">
    <citation type="submission" date="2018-08" db="EMBL/GenBank/DDBJ databases">
        <title>A genome reference for cultivated species of the human gut microbiota.</title>
        <authorList>
            <person name="Zou Y."/>
            <person name="Xue W."/>
            <person name="Luo G."/>
        </authorList>
    </citation>
    <scope>NUCLEOTIDE SEQUENCE [LARGE SCALE GENOMIC DNA]</scope>
    <source>
        <strain evidence="4 5">AM35-14</strain>
    </source>
</reference>
<keyword evidence="2 4" id="KW-0808">Transferase</keyword>
<dbReference type="SUPFAM" id="SSF53448">
    <property type="entry name" value="Nucleotide-diphospho-sugar transferases"/>
    <property type="match status" value="1"/>
</dbReference>
<dbReference type="RefSeq" id="WP_119204875.1">
    <property type="nucleotide sequence ID" value="NZ_JAJCIN010000001.1"/>
</dbReference>
<protein>
    <submittedName>
        <fullName evidence="4">Glycosyltransferase</fullName>
    </submittedName>
</protein>
<name>A0A414AXA0_9FIRM</name>
<dbReference type="InterPro" id="IPR001173">
    <property type="entry name" value="Glyco_trans_2-like"/>
</dbReference>
<gene>
    <name evidence="4" type="ORF">DW839_09295</name>
</gene>
<dbReference type="GO" id="GO:0016757">
    <property type="term" value="F:glycosyltransferase activity"/>
    <property type="evidence" value="ECO:0007669"/>
    <property type="project" value="UniProtKB-KW"/>
</dbReference>